<dbReference type="EMBL" id="JBHTAG010000003">
    <property type="protein sequence ID" value="MFC7098438.1"/>
    <property type="molecule type" value="Genomic_DNA"/>
</dbReference>
<comment type="caution">
    <text evidence="2">The sequence shown here is derived from an EMBL/GenBank/DDBJ whole genome shotgun (WGS) entry which is preliminary data.</text>
</comment>
<sequence>MRPHRPGVVGESLWRRHESPVSVWWLVLLYPVFVSAVYRRSRPLGGVVLLSLVANIFVVPPPETDDAWATRVVRGERAWLDRGLFSSRVDVACVGVGGLVNLWTLRAALHRRPVATAVGTVASIALMFLFFHRMAARYDATTDPRA</sequence>
<dbReference type="AlphaFoldDB" id="A0ABD5X1I8"/>
<evidence type="ECO:0000256" key="1">
    <source>
        <dbReference type="SAM" id="Phobius"/>
    </source>
</evidence>
<name>A0ABD5X1I8_9EURY</name>
<feature type="transmembrane region" description="Helical" evidence="1">
    <location>
        <begin position="114"/>
        <end position="131"/>
    </location>
</feature>
<reference evidence="2 3" key="1">
    <citation type="journal article" date="2019" name="Int. J. Syst. Evol. Microbiol.">
        <title>The Global Catalogue of Microorganisms (GCM) 10K type strain sequencing project: providing services to taxonomists for standard genome sequencing and annotation.</title>
        <authorList>
            <consortium name="The Broad Institute Genomics Platform"/>
            <consortium name="The Broad Institute Genome Sequencing Center for Infectious Disease"/>
            <person name="Wu L."/>
            <person name="Ma J."/>
        </authorList>
    </citation>
    <scope>NUCLEOTIDE SEQUENCE [LARGE SCALE GENOMIC DNA]</scope>
    <source>
        <strain evidence="2 3">DT55</strain>
    </source>
</reference>
<feature type="transmembrane region" description="Helical" evidence="1">
    <location>
        <begin position="21"/>
        <end position="38"/>
    </location>
</feature>
<evidence type="ECO:0000313" key="3">
    <source>
        <dbReference type="Proteomes" id="UP001596388"/>
    </source>
</evidence>
<proteinExistence type="predicted"/>
<keyword evidence="3" id="KW-1185">Reference proteome</keyword>
<dbReference type="Pfam" id="PF20358">
    <property type="entry name" value="DUF6653"/>
    <property type="match status" value="1"/>
</dbReference>
<feature type="transmembrane region" description="Helical" evidence="1">
    <location>
        <begin position="44"/>
        <end position="62"/>
    </location>
</feature>
<gene>
    <name evidence="2" type="ORF">ACFQKD_14105</name>
</gene>
<dbReference type="Proteomes" id="UP001596388">
    <property type="component" value="Unassembled WGS sequence"/>
</dbReference>
<dbReference type="GeneID" id="79270634"/>
<keyword evidence="1" id="KW-0472">Membrane</keyword>
<dbReference type="RefSeq" id="WP_276237047.1">
    <property type="nucleotide sequence ID" value="NZ_CP119989.1"/>
</dbReference>
<protein>
    <submittedName>
        <fullName evidence="2">DUF6653 family protein</fullName>
    </submittedName>
</protein>
<accession>A0ABD5X1I8</accession>
<organism evidence="2 3">
    <name type="scientific">Halobaculum marinum</name>
    <dbReference type="NCBI Taxonomy" id="3031996"/>
    <lineage>
        <taxon>Archaea</taxon>
        <taxon>Methanobacteriati</taxon>
        <taxon>Methanobacteriota</taxon>
        <taxon>Stenosarchaea group</taxon>
        <taxon>Halobacteria</taxon>
        <taxon>Halobacteriales</taxon>
        <taxon>Haloferacaceae</taxon>
        <taxon>Halobaculum</taxon>
    </lineage>
</organism>
<keyword evidence="1" id="KW-0812">Transmembrane</keyword>
<evidence type="ECO:0000313" key="2">
    <source>
        <dbReference type="EMBL" id="MFC7098438.1"/>
    </source>
</evidence>
<dbReference type="InterPro" id="IPR046595">
    <property type="entry name" value="DUF6653"/>
</dbReference>
<keyword evidence="1" id="KW-1133">Transmembrane helix</keyword>